<evidence type="ECO:0000256" key="3">
    <source>
        <dbReference type="SAM" id="Phobius"/>
    </source>
</evidence>
<feature type="signal peptide" evidence="4">
    <location>
        <begin position="1"/>
        <end position="23"/>
    </location>
</feature>
<accession>A0A9F7TEN4</accession>
<dbReference type="GeneID" id="108255573"/>
<reference evidence="7" key="2">
    <citation type="submission" date="2025-08" db="UniProtKB">
        <authorList>
            <consortium name="RefSeq"/>
        </authorList>
    </citation>
    <scope>IDENTIFICATION</scope>
    <source>
        <tissue evidence="7">Blood</tissue>
    </source>
</reference>
<reference evidence="6" key="1">
    <citation type="journal article" date="2016" name="Nat. Commun.">
        <title>The channel catfish genome sequence provides insights into the evolution of scale formation in teleosts.</title>
        <authorList>
            <person name="Liu Z."/>
            <person name="Liu S."/>
            <person name="Yao J."/>
            <person name="Bao L."/>
            <person name="Zhang J."/>
            <person name="Li Y."/>
            <person name="Jiang C."/>
            <person name="Sun L."/>
            <person name="Wang R."/>
            <person name="Zhang Y."/>
            <person name="Zhou T."/>
            <person name="Zeng Q."/>
            <person name="Fu Q."/>
            <person name="Gao S."/>
            <person name="Li N."/>
            <person name="Koren S."/>
            <person name="Jiang Y."/>
            <person name="Zimin A."/>
            <person name="Xu P."/>
            <person name="Phillippy A.M."/>
            <person name="Geng X."/>
            <person name="Song L."/>
            <person name="Sun F."/>
            <person name="Li C."/>
            <person name="Wang X."/>
            <person name="Chen A."/>
            <person name="Jin Y."/>
            <person name="Yuan Z."/>
            <person name="Yang Y."/>
            <person name="Tan S."/>
            <person name="Peatman E."/>
            <person name="Lu J."/>
            <person name="Qin Z."/>
            <person name="Dunham R."/>
            <person name="Li Z."/>
            <person name="Sonstegard T."/>
            <person name="Feng J."/>
            <person name="Danzmann R.G."/>
            <person name="Schroeder S."/>
            <person name="Scheffler B."/>
            <person name="Duke M.V."/>
            <person name="Ballard L."/>
            <person name="Kucuktas H."/>
            <person name="Kaltenboeck L."/>
            <person name="Liu H."/>
            <person name="Armbruster J."/>
            <person name="Xie Y."/>
            <person name="Kirby M.L."/>
            <person name="Tian Y."/>
            <person name="Flanagan M.E."/>
            <person name="Mu W."/>
            <person name="Waldbieser G.C."/>
        </authorList>
    </citation>
    <scope>NUCLEOTIDE SEQUENCE [LARGE SCALE GENOMIC DNA]</scope>
    <source>
        <strain evidence="6">SDA103</strain>
    </source>
</reference>
<proteinExistence type="inferred from homology"/>
<sequence length="381" mass="42936">MEPFGAVVKVFLLLRFSVHLSSAVTHSLQYIYTAVIPGINFPEFTALSQLDGVQHEYYDSKIRKKIPKTEWIKKIDTDDPDYWNKYTQVLRGNEATFNVSVDALMQRFNQTAGVHTVQVMCGCELYDNGTTKGYREYGYDGEDFISFDLKSLTWIAPTPQALITKNKWDNDPGYNNYWKLYLEKECIDWLKKYVDYAKETLESKVPPTASVFQNHSSSPEVVCHATGFFPKAVNITWQKDGEDVHEDVDLRETLPNQDGSFQKRSILTVSAEDLQKHTYTCVIQHSSLEKEIVLHEEDIRILNPGSGGGSDGAPIGIIVAVVVVLVAVVAGIVVWKKKNSGEKKKEADLKFSFNTFITRLIRGFKPVPQSSSEGDSSSNNP</sequence>
<keyword evidence="4" id="KW-0732">Signal</keyword>
<dbReference type="PRINTS" id="PR01638">
    <property type="entry name" value="MHCCLASSI"/>
</dbReference>
<dbReference type="CDD" id="cd07698">
    <property type="entry name" value="IgC1_MHC_I_alpha3"/>
    <property type="match status" value="1"/>
</dbReference>
<dbReference type="Proteomes" id="UP000221080">
    <property type="component" value="Chromosome 22"/>
</dbReference>
<dbReference type="RefSeq" id="XP_053530402.1">
    <property type="nucleotide sequence ID" value="XM_053674427.1"/>
</dbReference>
<dbReference type="InterPro" id="IPR037055">
    <property type="entry name" value="MHC_I-like_Ag-recog_sf"/>
</dbReference>
<dbReference type="SUPFAM" id="SSF48726">
    <property type="entry name" value="Immunoglobulin"/>
    <property type="match status" value="1"/>
</dbReference>
<evidence type="ECO:0000256" key="2">
    <source>
        <dbReference type="RuleBase" id="RU004439"/>
    </source>
</evidence>
<evidence type="ECO:0000313" key="7">
    <source>
        <dbReference type="RefSeq" id="XP_053530402.1"/>
    </source>
</evidence>
<dbReference type="PROSITE" id="PS50835">
    <property type="entry name" value="IG_LIKE"/>
    <property type="match status" value="1"/>
</dbReference>
<dbReference type="Pfam" id="PF07654">
    <property type="entry name" value="C1-set"/>
    <property type="match status" value="1"/>
</dbReference>
<feature type="transmembrane region" description="Helical" evidence="3">
    <location>
        <begin position="313"/>
        <end position="335"/>
    </location>
</feature>
<dbReference type="GO" id="GO:0009897">
    <property type="term" value="C:external side of plasma membrane"/>
    <property type="evidence" value="ECO:0007669"/>
    <property type="project" value="TreeGrafter"/>
</dbReference>
<protein>
    <submittedName>
        <fullName evidence="7">BOLA class I histocompatibility antigen, alpha chain BL3-7 isoform X1</fullName>
    </submittedName>
</protein>
<dbReference type="Pfam" id="PF00129">
    <property type="entry name" value="MHC_I"/>
    <property type="match status" value="1"/>
</dbReference>
<dbReference type="InterPro" id="IPR011161">
    <property type="entry name" value="MHC_I-like_Ag-recog"/>
</dbReference>
<keyword evidence="3" id="KW-0472">Membrane</keyword>
<feature type="domain" description="Ig-like" evidence="5">
    <location>
        <begin position="206"/>
        <end position="293"/>
    </location>
</feature>
<organism evidence="6 7">
    <name type="scientific">Ictalurus punctatus</name>
    <name type="common">Channel catfish</name>
    <name type="synonym">Silurus punctatus</name>
    <dbReference type="NCBI Taxonomy" id="7998"/>
    <lineage>
        <taxon>Eukaryota</taxon>
        <taxon>Metazoa</taxon>
        <taxon>Chordata</taxon>
        <taxon>Craniata</taxon>
        <taxon>Vertebrata</taxon>
        <taxon>Euteleostomi</taxon>
        <taxon>Actinopterygii</taxon>
        <taxon>Neopterygii</taxon>
        <taxon>Teleostei</taxon>
        <taxon>Ostariophysi</taxon>
        <taxon>Siluriformes</taxon>
        <taxon>Ictaluridae</taxon>
        <taxon>Ictalurus</taxon>
    </lineage>
</organism>
<dbReference type="InterPro" id="IPR011162">
    <property type="entry name" value="MHC_I/II-like_Ag-recog"/>
</dbReference>
<name>A0A9F7TEN4_ICTPU</name>
<dbReference type="InterPro" id="IPR036179">
    <property type="entry name" value="Ig-like_dom_sf"/>
</dbReference>
<keyword evidence="3" id="KW-0812">Transmembrane</keyword>
<dbReference type="KEGG" id="ipu:108255573"/>
<evidence type="ECO:0000256" key="4">
    <source>
        <dbReference type="SAM" id="SignalP"/>
    </source>
</evidence>
<dbReference type="SUPFAM" id="SSF54452">
    <property type="entry name" value="MHC antigen-recognition domain"/>
    <property type="match status" value="1"/>
</dbReference>
<dbReference type="InterPro" id="IPR001039">
    <property type="entry name" value="MHC_I_a_a1/a2"/>
</dbReference>
<dbReference type="AlphaFoldDB" id="A0A9F7TEN4"/>
<dbReference type="Gene3D" id="3.30.500.10">
    <property type="entry name" value="MHC class I-like antigen recognition-like"/>
    <property type="match status" value="1"/>
</dbReference>
<dbReference type="InterPro" id="IPR007110">
    <property type="entry name" value="Ig-like_dom"/>
</dbReference>
<keyword evidence="3" id="KW-1133">Transmembrane helix</keyword>
<evidence type="ECO:0000259" key="5">
    <source>
        <dbReference type="PROSITE" id="PS50835"/>
    </source>
</evidence>
<dbReference type="PANTHER" id="PTHR16675:SF237">
    <property type="entry name" value="MHC CLASS I ANTIGEN TRANSCRIPT VARIANT 1-RELATED"/>
    <property type="match status" value="1"/>
</dbReference>
<dbReference type="FunFam" id="3.30.500.10:FF:000001">
    <property type="entry name" value="H-2 class I histocompatibility antigen, alpha chain"/>
    <property type="match status" value="1"/>
</dbReference>
<feature type="chain" id="PRO_5039923823" evidence="4">
    <location>
        <begin position="24"/>
        <end position="381"/>
    </location>
</feature>
<dbReference type="PANTHER" id="PTHR16675">
    <property type="entry name" value="MHC CLASS I-RELATED"/>
    <property type="match status" value="1"/>
</dbReference>
<dbReference type="GO" id="GO:0006955">
    <property type="term" value="P:immune response"/>
    <property type="evidence" value="ECO:0007669"/>
    <property type="project" value="TreeGrafter"/>
</dbReference>
<keyword evidence="6" id="KW-1185">Reference proteome</keyword>
<keyword evidence="1" id="KW-0325">Glycoprotein</keyword>
<dbReference type="InterPro" id="IPR013783">
    <property type="entry name" value="Ig-like_fold"/>
</dbReference>
<gene>
    <name evidence="7" type="primary">LOC108255573</name>
</gene>
<dbReference type="Gene3D" id="2.60.40.10">
    <property type="entry name" value="Immunoglobulins"/>
    <property type="match status" value="1"/>
</dbReference>
<evidence type="ECO:0000256" key="1">
    <source>
        <dbReference type="ARBA" id="ARBA00023180"/>
    </source>
</evidence>
<comment type="similarity">
    <text evidence="2">Belongs to the MHC class I family.</text>
</comment>
<dbReference type="GO" id="GO:0005615">
    <property type="term" value="C:extracellular space"/>
    <property type="evidence" value="ECO:0007669"/>
    <property type="project" value="TreeGrafter"/>
</dbReference>
<dbReference type="InterPro" id="IPR003597">
    <property type="entry name" value="Ig_C1-set"/>
</dbReference>
<dbReference type="SMART" id="SM00407">
    <property type="entry name" value="IGc1"/>
    <property type="match status" value="1"/>
</dbReference>
<evidence type="ECO:0000313" key="6">
    <source>
        <dbReference type="Proteomes" id="UP000221080"/>
    </source>
</evidence>
<dbReference type="InterPro" id="IPR050208">
    <property type="entry name" value="MHC_class-I_related"/>
</dbReference>